<dbReference type="FunFam" id="1.10.10.10:FF:000079">
    <property type="entry name" value="GntR family transcriptional regulator"/>
    <property type="match status" value="1"/>
</dbReference>
<evidence type="ECO:0000256" key="2">
    <source>
        <dbReference type="ARBA" id="ARBA00023125"/>
    </source>
</evidence>
<keyword evidence="2" id="KW-0238">DNA-binding</keyword>
<protein>
    <submittedName>
        <fullName evidence="5">GntR family transcriptional regulator</fullName>
    </submittedName>
</protein>
<dbReference type="STRING" id="94869.SAMN04488529_11810"/>
<dbReference type="Pfam" id="PF00392">
    <property type="entry name" value="GntR"/>
    <property type="match status" value="1"/>
</dbReference>
<proteinExistence type="predicted"/>
<dbReference type="InterPro" id="IPR050679">
    <property type="entry name" value="Bact_HTH_transcr_reg"/>
</dbReference>
<gene>
    <name evidence="5" type="ORF">SAMN04488529_11810</name>
</gene>
<dbReference type="PROSITE" id="PS50949">
    <property type="entry name" value="HTH_GNTR"/>
    <property type="match status" value="1"/>
</dbReference>
<feature type="domain" description="HTH gntR-type" evidence="4">
    <location>
        <begin position="10"/>
        <end position="78"/>
    </location>
</feature>
<dbReference type="Pfam" id="PF07702">
    <property type="entry name" value="UTRA"/>
    <property type="match status" value="1"/>
</dbReference>
<reference evidence="5 6" key="1">
    <citation type="submission" date="2016-10" db="EMBL/GenBank/DDBJ databases">
        <authorList>
            <person name="de Groot N.N."/>
        </authorList>
    </citation>
    <scope>NUCLEOTIDE SEQUENCE [LARGE SCALE GENOMIC DNA]</scope>
    <source>
        <strain evidence="5 6">DSM 12272</strain>
    </source>
</reference>
<keyword evidence="3" id="KW-0804">Transcription</keyword>
<dbReference type="InterPro" id="IPR000524">
    <property type="entry name" value="Tscrpt_reg_HTH_GntR"/>
</dbReference>
<dbReference type="Proteomes" id="UP000198597">
    <property type="component" value="Unassembled WGS sequence"/>
</dbReference>
<dbReference type="AlphaFoldDB" id="A0A1H0VNQ7"/>
<evidence type="ECO:0000256" key="1">
    <source>
        <dbReference type="ARBA" id="ARBA00023015"/>
    </source>
</evidence>
<dbReference type="SMART" id="SM00345">
    <property type="entry name" value="HTH_GNTR"/>
    <property type="match status" value="1"/>
</dbReference>
<evidence type="ECO:0000313" key="5">
    <source>
        <dbReference type="EMBL" id="SDP79974.1"/>
    </source>
</evidence>
<keyword evidence="1" id="KW-0805">Transcription regulation</keyword>
<sequence length="241" mass="28086">MKLDYSKGASPLYYQIKGFLEKKIIDEEYSQGDILPSELELQETFNVSRITVRQAINDLVNEGYLLRTRGKGTSVIFNKIEEPLSRIMSFTEEMRMKGLEPSTKFIKIDIVKSNKLIAKKINITEGEEVYKIERLRYVNNQPMVLFITYLKRELNLSLDIDQYTGSLYELLNEKNGIVVSRTKEYFEAVAVDKDIRGHLKIEEGTPVLKRTRISFDSNGNNLEYTICYYRADKYRYLVEIG</sequence>
<dbReference type="PANTHER" id="PTHR44846:SF1">
    <property type="entry name" value="MANNOSYL-D-GLYCERATE TRANSPORT_METABOLISM SYSTEM REPRESSOR MNGR-RELATED"/>
    <property type="match status" value="1"/>
</dbReference>
<organism evidence="5 6">
    <name type="scientific">Clostridium gasigenes</name>
    <dbReference type="NCBI Taxonomy" id="94869"/>
    <lineage>
        <taxon>Bacteria</taxon>
        <taxon>Bacillati</taxon>
        <taxon>Bacillota</taxon>
        <taxon>Clostridia</taxon>
        <taxon>Eubacteriales</taxon>
        <taxon>Clostridiaceae</taxon>
        <taxon>Clostridium</taxon>
    </lineage>
</organism>
<dbReference type="PANTHER" id="PTHR44846">
    <property type="entry name" value="MANNOSYL-D-GLYCERATE TRANSPORT/METABOLISM SYSTEM REPRESSOR MNGR-RELATED"/>
    <property type="match status" value="1"/>
</dbReference>
<dbReference type="CDD" id="cd07377">
    <property type="entry name" value="WHTH_GntR"/>
    <property type="match status" value="1"/>
</dbReference>
<dbReference type="InterPro" id="IPR036388">
    <property type="entry name" value="WH-like_DNA-bd_sf"/>
</dbReference>
<evidence type="ECO:0000259" key="4">
    <source>
        <dbReference type="PROSITE" id="PS50949"/>
    </source>
</evidence>
<dbReference type="InterPro" id="IPR028978">
    <property type="entry name" value="Chorismate_lyase_/UTRA_dom_sf"/>
</dbReference>
<dbReference type="GO" id="GO:0003700">
    <property type="term" value="F:DNA-binding transcription factor activity"/>
    <property type="evidence" value="ECO:0007669"/>
    <property type="project" value="InterPro"/>
</dbReference>
<dbReference type="RefSeq" id="WP_089972926.1">
    <property type="nucleotide sequence ID" value="NZ_FNJM01000018.1"/>
</dbReference>
<dbReference type="InterPro" id="IPR036390">
    <property type="entry name" value="WH_DNA-bd_sf"/>
</dbReference>
<dbReference type="SUPFAM" id="SSF64288">
    <property type="entry name" value="Chorismate lyase-like"/>
    <property type="match status" value="1"/>
</dbReference>
<dbReference type="SMART" id="SM00866">
    <property type="entry name" value="UTRA"/>
    <property type="match status" value="1"/>
</dbReference>
<evidence type="ECO:0000256" key="3">
    <source>
        <dbReference type="ARBA" id="ARBA00023163"/>
    </source>
</evidence>
<dbReference type="EMBL" id="FNJM01000018">
    <property type="protein sequence ID" value="SDP79974.1"/>
    <property type="molecule type" value="Genomic_DNA"/>
</dbReference>
<dbReference type="GO" id="GO:0045892">
    <property type="term" value="P:negative regulation of DNA-templated transcription"/>
    <property type="evidence" value="ECO:0007669"/>
    <property type="project" value="TreeGrafter"/>
</dbReference>
<name>A0A1H0VNQ7_9CLOT</name>
<evidence type="ECO:0000313" key="6">
    <source>
        <dbReference type="Proteomes" id="UP000198597"/>
    </source>
</evidence>
<dbReference type="OrthoDB" id="1648691at2"/>
<keyword evidence="6" id="KW-1185">Reference proteome</keyword>
<dbReference type="InterPro" id="IPR011663">
    <property type="entry name" value="UTRA"/>
</dbReference>
<dbReference type="SUPFAM" id="SSF46785">
    <property type="entry name" value="Winged helix' DNA-binding domain"/>
    <property type="match status" value="1"/>
</dbReference>
<dbReference type="Gene3D" id="3.40.1410.10">
    <property type="entry name" value="Chorismate lyase-like"/>
    <property type="match status" value="1"/>
</dbReference>
<dbReference type="GO" id="GO:0003677">
    <property type="term" value="F:DNA binding"/>
    <property type="evidence" value="ECO:0007669"/>
    <property type="project" value="UniProtKB-KW"/>
</dbReference>
<accession>A0A1H0VNQ7</accession>
<dbReference type="Gene3D" id="1.10.10.10">
    <property type="entry name" value="Winged helix-like DNA-binding domain superfamily/Winged helix DNA-binding domain"/>
    <property type="match status" value="1"/>
</dbReference>
<dbReference type="PRINTS" id="PR00035">
    <property type="entry name" value="HTHGNTR"/>
</dbReference>